<comment type="similarity">
    <text evidence="11">Belongs to the PpiD chaperone family.</text>
</comment>
<name>A0A366E9I5_9HYPH</name>
<evidence type="ECO:0000256" key="7">
    <source>
        <dbReference type="ARBA" id="ARBA00023136"/>
    </source>
</evidence>
<dbReference type="PANTHER" id="PTHR47529:SF1">
    <property type="entry name" value="PERIPLASMIC CHAPERONE PPID"/>
    <property type="match status" value="1"/>
</dbReference>
<evidence type="ECO:0000256" key="8">
    <source>
        <dbReference type="ARBA" id="ARBA00023186"/>
    </source>
</evidence>
<feature type="domain" description="PpiC" evidence="14">
    <location>
        <begin position="248"/>
        <end position="367"/>
    </location>
</feature>
<keyword evidence="8" id="KW-0143">Chaperone</keyword>
<comment type="caution">
    <text evidence="15">The sequence shown here is derived from an EMBL/GenBank/DDBJ whole genome shotgun (WGS) entry which is preliminary data.</text>
</comment>
<evidence type="ECO:0000256" key="1">
    <source>
        <dbReference type="ARBA" id="ARBA00004382"/>
    </source>
</evidence>
<dbReference type="GO" id="GO:0005886">
    <property type="term" value="C:plasma membrane"/>
    <property type="evidence" value="ECO:0007669"/>
    <property type="project" value="UniProtKB-SubCell"/>
</dbReference>
<evidence type="ECO:0000256" key="12">
    <source>
        <dbReference type="ARBA" id="ARBA00040743"/>
    </source>
</evidence>
<evidence type="ECO:0000256" key="4">
    <source>
        <dbReference type="ARBA" id="ARBA00022519"/>
    </source>
</evidence>
<evidence type="ECO:0000313" key="15">
    <source>
        <dbReference type="EMBL" id="RBO99043.1"/>
    </source>
</evidence>
<reference evidence="15 16" key="1">
    <citation type="submission" date="2018-06" db="EMBL/GenBank/DDBJ databases">
        <title>Genomic Encyclopedia of Type Strains, Phase IV (KMG-IV): sequencing the most valuable type-strain genomes for metagenomic binning, comparative biology and taxonomic classification.</title>
        <authorList>
            <person name="Goeker M."/>
        </authorList>
    </citation>
    <scope>NUCLEOTIDE SEQUENCE [LARGE SCALE GENOMIC DNA]</scope>
    <source>
        <strain evidence="15 16">DSM 25619</strain>
    </source>
</reference>
<evidence type="ECO:0000256" key="9">
    <source>
        <dbReference type="ARBA" id="ARBA00030642"/>
    </source>
</evidence>
<sequence length="629" mass="68159">MLDSLRTASKSWVSKFFLGLLVLSFAAWGIADVFREGFSGNAVLEAGGSSVTPTEYRLAYDRQVIAVSNQLRQQLTRDQAKALGIPAQVTGQLVAGVLLDEQARQMGLGMSKDHLARLTGEDQAFLDSSGRFSNNQFNAVLRQAGMSPQSYFDSRTKFALRQQIVEAVSDGMAAPDTLFKALALYDGESRTVDYITLTQEKADTIATPDEAELKKWYESHLGNYRAPEYRKVSYVPLEAQDIVNEADVTPEEIQDYYKKNVARFSTEEKRTIEQLTFANEDEAKAAAEKIKAGTSFADLVAEKGKKPEDVKLGTFVKGELPDAVIADAAFALAANGTSDVVKGAFGPVILHISAVDAATVKTEAEVEPEIRKTLALTQALASLNAVHDSYEEERGNGATLAQAAEKLKLKVKTIEAVDANGNGPDGKPVADLPQLPSFLTSVFESDQGIDNDALPTQTRGYIWYQLDGVTPARDKTFDEVKDQVTAEWKQDAAVKGLTAKAEELRKRLEAGATMDTLAQEVGVEKQTKRGLTRTATDSELAPAAIAQIFGGPDKLSGVANGINKDTQILFQVTETTEPAGVSAESLPQGTRDAISSRIGDDLLEQLVGRLQSEYPVKINQTLMDQALSF</sequence>
<evidence type="ECO:0000256" key="5">
    <source>
        <dbReference type="ARBA" id="ARBA00022692"/>
    </source>
</evidence>
<evidence type="ECO:0000256" key="3">
    <source>
        <dbReference type="ARBA" id="ARBA00022475"/>
    </source>
</evidence>
<dbReference type="InterPro" id="IPR000297">
    <property type="entry name" value="PPIase_PpiC"/>
</dbReference>
<comment type="subcellular location">
    <subcellularLocation>
        <location evidence="1">Cell inner membrane</location>
        <topology evidence="1">Single-pass type II membrane protein</topology>
        <orientation evidence="1">Periplasmic side</orientation>
    </subcellularLocation>
</comment>
<dbReference type="PANTHER" id="PTHR47529">
    <property type="entry name" value="PEPTIDYL-PROLYL CIS-TRANS ISOMERASE D"/>
    <property type="match status" value="1"/>
</dbReference>
<dbReference type="RefSeq" id="WP_113942930.1">
    <property type="nucleotide sequence ID" value="NZ_JBHEEG010000005.1"/>
</dbReference>
<dbReference type="InterPro" id="IPR046357">
    <property type="entry name" value="PPIase_dom_sf"/>
</dbReference>
<dbReference type="OrthoDB" id="9768393at2"/>
<evidence type="ECO:0000256" key="6">
    <source>
        <dbReference type="ARBA" id="ARBA00022989"/>
    </source>
</evidence>
<evidence type="ECO:0000259" key="14">
    <source>
        <dbReference type="Pfam" id="PF13145"/>
    </source>
</evidence>
<dbReference type="EMBL" id="QNRH01000001">
    <property type="protein sequence ID" value="RBO99043.1"/>
    <property type="molecule type" value="Genomic_DNA"/>
</dbReference>
<keyword evidence="6" id="KW-1133">Transmembrane helix</keyword>
<dbReference type="Pfam" id="PF13145">
    <property type="entry name" value="Rotamase_2"/>
    <property type="match status" value="1"/>
</dbReference>
<dbReference type="Proteomes" id="UP000252893">
    <property type="component" value="Unassembled WGS sequence"/>
</dbReference>
<organism evidence="15 16">
    <name type="scientific">Pseudochrobactrum asaccharolyticum</name>
    <dbReference type="NCBI Taxonomy" id="354351"/>
    <lineage>
        <taxon>Bacteria</taxon>
        <taxon>Pseudomonadati</taxon>
        <taxon>Pseudomonadota</taxon>
        <taxon>Alphaproteobacteria</taxon>
        <taxon>Hyphomicrobiales</taxon>
        <taxon>Brucellaceae</taxon>
        <taxon>Pseudochrobactrum</taxon>
    </lineage>
</organism>
<dbReference type="Gene3D" id="3.10.50.40">
    <property type="match status" value="1"/>
</dbReference>
<dbReference type="InterPro" id="IPR052029">
    <property type="entry name" value="PpiD_chaperone"/>
</dbReference>
<dbReference type="Pfam" id="PF13624">
    <property type="entry name" value="SurA_N_3"/>
    <property type="match status" value="1"/>
</dbReference>
<accession>A0A366E9I5</accession>
<dbReference type="GO" id="GO:0003755">
    <property type="term" value="F:peptidyl-prolyl cis-trans isomerase activity"/>
    <property type="evidence" value="ECO:0007669"/>
    <property type="project" value="InterPro"/>
</dbReference>
<keyword evidence="16" id="KW-1185">Reference proteome</keyword>
<dbReference type="SUPFAM" id="SSF109998">
    <property type="entry name" value="Triger factor/SurA peptide-binding domain-like"/>
    <property type="match status" value="1"/>
</dbReference>
<keyword evidence="4" id="KW-0997">Cell inner membrane</keyword>
<evidence type="ECO:0000256" key="10">
    <source>
        <dbReference type="ARBA" id="ARBA00031484"/>
    </source>
</evidence>
<evidence type="ECO:0000256" key="2">
    <source>
        <dbReference type="ARBA" id="ARBA00018370"/>
    </source>
</evidence>
<keyword evidence="7" id="KW-0472">Membrane</keyword>
<evidence type="ECO:0000313" key="16">
    <source>
        <dbReference type="Proteomes" id="UP000252893"/>
    </source>
</evidence>
<keyword evidence="3" id="KW-1003">Cell membrane</keyword>
<dbReference type="InterPro" id="IPR027304">
    <property type="entry name" value="Trigger_fact/SurA_dom_sf"/>
</dbReference>
<proteinExistence type="inferred from homology"/>
<dbReference type="AlphaFoldDB" id="A0A366E9I5"/>
<evidence type="ECO:0000256" key="11">
    <source>
        <dbReference type="ARBA" id="ARBA00038408"/>
    </source>
</evidence>
<keyword evidence="5" id="KW-0812">Transmembrane</keyword>
<keyword evidence="15" id="KW-0413">Isomerase</keyword>
<evidence type="ECO:0000256" key="13">
    <source>
        <dbReference type="ARBA" id="ARBA00042775"/>
    </source>
</evidence>
<protein>
    <recommendedName>
        <fullName evidence="2">Parvulin-like PPIase</fullName>
    </recommendedName>
    <alternativeName>
        <fullName evidence="9">Peptidyl-prolyl cis-trans isomerase plp</fullName>
    </alternativeName>
    <alternativeName>
        <fullName evidence="12">Periplasmic chaperone PpiD</fullName>
    </alternativeName>
    <alternativeName>
        <fullName evidence="13">Periplasmic folding chaperone</fullName>
    </alternativeName>
    <alternativeName>
        <fullName evidence="10">Rotamase plp</fullName>
    </alternativeName>
</protein>
<gene>
    <name evidence="15" type="ORF">DFR47_101652</name>
</gene>
<dbReference type="SUPFAM" id="SSF54534">
    <property type="entry name" value="FKBP-like"/>
    <property type="match status" value="1"/>
</dbReference>